<evidence type="ECO:0000313" key="2">
    <source>
        <dbReference type="EMBL" id="MCC9293935.1"/>
    </source>
</evidence>
<dbReference type="RefSeq" id="WP_150356282.1">
    <property type="nucleotide sequence ID" value="NZ_JAJJPB010000002.1"/>
</dbReference>
<feature type="region of interest" description="Disordered" evidence="1">
    <location>
        <begin position="1"/>
        <end position="47"/>
    </location>
</feature>
<dbReference type="Proteomes" id="UP001165422">
    <property type="component" value="Unassembled WGS sequence"/>
</dbReference>
<protein>
    <submittedName>
        <fullName evidence="2">FlxA-like family protein</fullName>
    </submittedName>
</protein>
<reference evidence="2" key="1">
    <citation type="submission" date="2021-11" db="EMBL/GenBank/DDBJ databases">
        <authorList>
            <person name="Qingchun L."/>
            <person name="Dong Z."/>
            <person name="Zongwei Q."/>
            <person name="Jia Z."/>
            <person name="Duotao L."/>
        </authorList>
    </citation>
    <scope>NUCLEOTIDE SEQUENCE</scope>
    <source>
        <strain evidence="2">WLY-B-L2</strain>
    </source>
</reference>
<accession>A0ABS8N2B7</accession>
<feature type="region of interest" description="Disordered" evidence="1">
    <location>
        <begin position="68"/>
        <end position="101"/>
    </location>
</feature>
<keyword evidence="3" id="KW-1185">Reference proteome</keyword>
<feature type="compositionally biased region" description="Low complexity" evidence="1">
    <location>
        <begin position="29"/>
        <end position="39"/>
    </location>
</feature>
<proteinExistence type="predicted"/>
<feature type="compositionally biased region" description="Low complexity" evidence="1">
    <location>
        <begin position="80"/>
        <end position="90"/>
    </location>
</feature>
<sequence length="101" mass="11270">MGISSISSISSSQISFNSNDSSKLESEIESIQQQINQENLSKDDEKTKKVKIQELENKLYQLESQLRQGQSQKIENVKVSGNDNSNNLSDKNSDSTIDVFA</sequence>
<gene>
    <name evidence="2" type="ORF">LN736_03515</name>
</gene>
<feature type="compositionally biased region" description="Low complexity" evidence="1">
    <location>
        <begin position="1"/>
        <end position="21"/>
    </location>
</feature>
<dbReference type="EMBL" id="JAJJPB010000002">
    <property type="protein sequence ID" value="MCC9293935.1"/>
    <property type="molecule type" value="Genomic_DNA"/>
</dbReference>
<evidence type="ECO:0000313" key="3">
    <source>
        <dbReference type="Proteomes" id="UP001165422"/>
    </source>
</evidence>
<organism evidence="2 3">
    <name type="scientific">Clostridium aromativorans</name>
    <dbReference type="NCBI Taxonomy" id="2836848"/>
    <lineage>
        <taxon>Bacteria</taxon>
        <taxon>Bacillati</taxon>
        <taxon>Bacillota</taxon>
        <taxon>Clostridia</taxon>
        <taxon>Eubacteriales</taxon>
        <taxon>Clostridiaceae</taxon>
        <taxon>Clostridium</taxon>
    </lineage>
</organism>
<comment type="caution">
    <text evidence="2">The sequence shown here is derived from an EMBL/GenBank/DDBJ whole genome shotgun (WGS) entry which is preliminary data.</text>
</comment>
<evidence type="ECO:0000256" key="1">
    <source>
        <dbReference type="SAM" id="MobiDB-lite"/>
    </source>
</evidence>
<name>A0ABS8N2B7_9CLOT</name>